<keyword evidence="2" id="KW-1003">Cell membrane</keyword>
<dbReference type="PANTHER" id="PTHR32309:SF13">
    <property type="entry name" value="FERRIC ENTEROBACTIN TRANSPORT PROTEIN FEPE"/>
    <property type="match status" value="1"/>
</dbReference>
<protein>
    <submittedName>
        <fullName evidence="8">LPS O-antigen length regulator</fullName>
    </submittedName>
</protein>
<evidence type="ECO:0000256" key="6">
    <source>
        <dbReference type="SAM" id="Phobius"/>
    </source>
</evidence>
<evidence type="ECO:0000256" key="2">
    <source>
        <dbReference type="ARBA" id="ARBA00022475"/>
    </source>
</evidence>
<sequence>MQYSEAELIKYSEIDVQSLFRVVWKGKWFIAAITALSITAGVWFALSLPNVYSSTTLLAKVEDGKSSGFSSLKSELGGFAALAGVGLNAKGGNNTDLALQILKSRQFVNEFVNKYKLKAVLMATTSWDKDNDKLIFNPDIYDVKSGSWKVNQQTGKSFEPTVQEVRDYFIGKIIGVEEDNKKGLVTITVTHFSPRVAKEISDKLVSEINLNIQNADIEEAVTRIAYLKKALLETPIADMQKIFYQLIEQQEQKKMLAQTQNQYVFKVIDPAIEQDKKSGPRRALICIAAAFAGGVFSLFGVIAFHYLVTNRSRR</sequence>
<proteinExistence type="predicted"/>
<evidence type="ECO:0000256" key="1">
    <source>
        <dbReference type="ARBA" id="ARBA00004651"/>
    </source>
</evidence>
<keyword evidence="5 6" id="KW-0472">Membrane</keyword>
<comment type="subcellular location">
    <subcellularLocation>
        <location evidence="1">Cell membrane</location>
        <topology evidence="1">Multi-pass membrane protein</topology>
    </subcellularLocation>
</comment>
<keyword evidence="4 6" id="KW-1133">Transmembrane helix</keyword>
<keyword evidence="9" id="KW-1185">Reference proteome</keyword>
<dbReference type="InterPro" id="IPR050445">
    <property type="entry name" value="Bact_polysacc_biosynth/exp"/>
</dbReference>
<dbReference type="InterPro" id="IPR003856">
    <property type="entry name" value="LPS_length_determ_N"/>
</dbReference>
<gene>
    <name evidence="8" type="ORF">J5O05_07315</name>
</gene>
<dbReference type="RefSeq" id="WP_208844223.1">
    <property type="nucleotide sequence ID" value="NZ_CP072133.1"/>
</dbReference>
<evidence type="ECO:0000259" key="7">
    <source>
        <dbReference type="Pfam" id="PF02706"/>
    </source>
</evidence>
<dbReference type="AlphaFoldDB" id="A0A975DJ58"/>
<evidence type="ECO:0000313" key="8">
    <source>
        <dbReference type="EMBL" id="QTH72599.1"/>
    </source>
</evidence>
<feature type="transmembrane region" description="Helical" evidence="6">
    <location>
        <begin position="283"/>
        <end position="308"/>
    </location>
</feature>
<dbReference type="Pfam" id="PF02706">
    <property type="entry name" value="Wzz"/>
    <property type="match status" value="1"/>
</dbReference>
<keyword evidence="3 6" id="KW-0812">Transmembrane</keyword>
<evidence type="ECO:0000313" key="9">
    <source>
        <dbReference type="Proteomes" id="UP000664904"/>
    </source>
</evidence>
<evidence type="ECO:0000256" key="3">
    <source>
        <dbReference type="ARBA" id="ARBA00022692"/>
    </source>
</evidence>
<dbReference type="GO" id="GO:0004713">
    <property type="term" value="F:protein tyrosine kinase activity"/>
    <property type="evidence" value="ECO:0007669"/>
    <property type="project" value="TreeGrafter"/>
</dbReference>
<reference evidence="8" key="1">
    <citation type="submission" date="2021-03" db="EMBL/GenBank/DDBJ databases">
        <title>Complete Genome of Pseudoalteromonas xiamenensis STKMTI.2, a new potential marine bacterium producing anti-Vibrio compounds.</title>
        <authorList>
            <person name="Handayani D.P."/>
            <person name="Isnansetyo A."/>
            <person name="Istiqomah I."/>
            <person name="Jumina J."/>
        </authorList>
    </citation>
    <scope>NUCLEOTIDE SEQUENCE</scope>
    <source>
        <strain evidence="8">STKMTI.2</strain>
    </source>
</reference>
<feature type="transmembrane region" description="Helical" evidence="6">
    <location>
        <begin position="28"/>
        <end position="46"/>
    </location>
</feature>
<organism evidence="8 9">
    <name type="scientific">Pseudoalteromonas xiamenensis</name>
    <dbReference type="NCBI Taxonomy" id="882626"/>
    <lineage>
        <taxon>Bacteria</taxon>
        <taxon>Pseudomonadati</taxon>
        <taxon>Pseudomonadota</taxon>
        <taxon>Gammaproteobacteria</taxon>
        <taxon>Alteromonadales</taxon>
        <taxon>Pseudoalteromonadaceae</taxon>
        <taxon>Pseudoalteromonas</taxon>
    </lineage>
</organism>
<accession>A0A975DJ58</accession>
<name>A0A975DJ58_9GAMM</name>
<dbReference type="Proteomes" id="UP000664904">
    <property type="component" value="Chromosome"/>
</dbReference>
<feature type="domain" description="Polysaccharide chain length determinant N-terminal" evidence="7">
    <location>
        <begin position="13"/>
        <end position="114"/>
    </location>
</feature>
<dbReference type="PANTHER" id="PTHR32309">
    <property type="entry name" value="TYROSINE-PROTEIN KINASE"/>
    <property type="match status" value="1"/>
</dbReference>
<dbReference type="KEGG" id="pxi:J5O05_07315"/>
<evidence type="ECO:0000256" key="4">
    <source>
        <dbReference type="ARBA" id="ARBA00022989"/>
    </source>
</evidence>
<dbReference type="GO" id="GO:0005886">
    <property type="term" value="C:plasma membrane"/>
    <property type="evidence" value="ECO:0007669"/>
    <property type="project" value="UniProtKB-SubCell"/>
</dbReference>
<evidence type="ECO:0000256" key="5">
    <source>
        <dbReference type="ARBA" id="ARBA00023136"/>
    </source>
</evidence>
<dbReference type="EMBL" id="CP072133">
    <property type="protein sequence ID" value="QTH72599.1"/>
    <property type="molecule type" value="Genomic_DNA"/>
</dbReference>